<feature type="region of interest" description="Disordered" evidence="4">
    <location>
        <begin position="113"/>
        <end position="137"/>
    </location>
</feature>
<evidence type="ECO:0000313" key="6">
    <source>
        <dbReference type="EMBL" id="KAG2212157.1"/>
    </source>
</evidence>
<dbReference type="SUPFAM" id="SSF57959">
    <property type="entry name" value="Leucine zipper domain"/>
    <property type="match status" value="1"/>
</dbReference>
<feature type="region of interest" description="Disordered" evidence="4">
    <location>
        <begin position="174"/>
        <end position="195"/>
    </location>
</feature>
<dbReference type="PANTHER" id="PTHR23351">
    <property type="entry name" value="FOS TRANSCRIPTION FACTOR-RELATED"/>
    <property type="match status" value="1"/>
</dbReference>
<dbReference type="InterPro" id="IPR046347">
    <property type="entry name" value="bZIP_sf"/>
</dbReference>
<comment type="caution">
    <text evidence="6">The sequence shown here is derived from an EMBL/GenBank/DDBJ whole genome shotgun (WGS) entry which is preliminary data.</text>
</comment>
<dbReference type="GO" id="GO:0006357">
    <property type="term" value="P:regulation of transcription by RNA polymerase II"/>
    <property type="evidence" value="ECO:0007669"/>
    <property type="project" value="InterPro"/>
</dbReference>
<accession>A0A8H7RL03</accession>
<dbReference type="AlphaFoldDB" id="A0A8H7RL03"/>
<feature type="domain" description="BZIP" evidence="5">
    <location>
        <begin position="179"/>
        <end position="235"/>
    </location>
</feature>
<dbReference type="Proteomes" id="UP000650833">
    <property type="component" value="Unassembled WGS sequence"/>
</dbReference>
<dbReference type="Pfam" id="PF07716">
    <property type="entry name" value="bZIP_2"/>
    <property type="match status" value="1"/>
</dbReference>
<keyword evidence="7" id="KW-1185">Reference proteome</keyword>
<name>A0A8H7RL03_9FUNG</name>
<dbReference type="Gene3D" id="3.30.160.60">
    <property type="entry name" value="Classic Zinc Finger"/>
    <property type="match status" value="1"/>
</dbReference>
<gene>
    <name evidence="6" type="ORF">INT46_005992</name>
</gene>
<dbReference type="GO" id="GO:0003677">
    <property type="term" value="F:DNA binding"/>
    <property type="evidence" value="ECO:0007669"/>
    <property type="project" value="UniProtKB-KW"/>
</dbReference>
<dbReference type="PROSITE" id="PS00036">
    <property type="entry name" value="BZIP_BASIC"/>
    <property type="match status" value="1"/>
</dbReference>
<dbReference type="SMART" id="SM00338">
    <property type="entry name" value="BRLZ"/>
    <property type="match status" value="1"/>
</dbReference>
<dbReference type="InterPro" id="IPR000837">
    <property type="entry name" value="AP-1"/>
</dbReference>
<evidence type="ECO:0000256" key="2">
    <source>
        <dbReference type="ARBA" id="ARBA00023125"/>
    </source>
</evidence>
<dbReference type="GO" id="GO:0003700">
    <property type="term" value="F:DNA-binding transcription factor activity"/>
    <property type="evidence" value="ECO:0007669"/>
    <property type="project" value="InterPro"/>
</dbReference>
<keyword evidence="3" id="KW-0804">Transcription</keyword>
<evidence type="ECO:0000259" key="5">
    <source>
        <dbReference type="PROSITE" id="PS50217"/>
    </source>
</evidence>
<dbReference type="OrthoDB" id="2257100at2759"/>
<dbReference type="InterPro" id="IPR004827">
    <property type="entry name" value="bZIP"/>
</dbReference>
<sequence>MTTPFNPNFFAGGYTSPITPMTQQDQAFAQVFNSTTTTVANSNSPSMDDWFAPIPSNSNDLFLKQHSDAFQDILQLLPISPPLTASPASDQENDVVSAEALVALFPDILNTNVTTQPSTPRPVQVQTQQPRRLAPVAPKPAPVAIMPKTAIPIAPRPGGTVFTPNMNSMKRKIENQQDNDEAAQKRQKNTDAARRSRLKKIVKMETLEKQVTELESDNSRLTTRVAVLESEKSALISKDVGLEDRIRVLEAQLAEAHRALTSKSQ</sequence>
<feature type="compositionally biased region" description="Low complexity" evidence="4">
    <location>
        <begin position="113"/>
        <end position="136"/>
    </location>
</feature>
<protein>
    <recommendedName>
        <fullName evidence="5">BZIP domain-containing protein</fullName>
    </recommendedName>
</protein>
<evidence type="ECO:0000256" key="4">
    <source>
        <dbReference type="SAM" id="MobiDB-lite"/>
    </source>
</evidence>
<dbReference type="EMBL" id="JAEPRC010000053">
    <property type="protein sequence ID" value="KAG2212157.1"/>
    <property type="molecule type" value="Genomic_DNA"/>
</dbReference>
<keyword evidence="2" id="KW-0238">DNA-binding</keyword>
<proteinExistence type="predicted"/>
<dbReference type="CDD" id="cd12193">
    <property type="entry name" value="bZIP_GCN4"/>
    <property type="match status" value="1"/>
</dbReference>
<evidence type="ECO:0000256" key="1">
    <source>
        <dbReference type="ARBA" id="ARBA00023015"/>
    </source>
</evidence>
<evidence type="ECO:0000256" key="3">
    <source>
        <dbReference type="ARBA" id="ARBA00023163"/>
    </source>
</evidence>
<keyword evidence="1" id="KW-0805">Transcription regulation</keyword>
<dbReference type="PANTHER" id="PTHR23351:SF24">
    <property type="entry name" value="ACTIVATING TRANSCRIPTION FACTOR 3-RELATED"/>
    <property type="match status" value="1"/>
</dbReference>
<feature type="compositionally biased region" description="Basic and acidic residues" evidence="4">
    <location>
        <begin position="182"/>
        <end position="194"/>
    </location>
</feature>
<dbReference type="PROSITE" id="PS50217">
    <property type="entry name" value="BZIP"/>
    <property type="match status" value="1"/>
</dbReference>
<organism evidence="6 7">
    <name type="scientific">Mucor plumbeus</name>
    <dbReference type="NCBI Taxonomy" id="97098"/>
    <lineage>
        <taxon>Eukaryota</taxon>
        <taxon>Fungi</taxon>
        <taxon>Fungi incertae sedis</taxon>
        <taxon>Mucoromycota</taxon>
        <taxon>Mucoromycotina</taxon>
        <taxon>Mucoromycetes</taxon>
        <taxon>Mucorales</taxon>
        <taxon>Mucorineae</taxon>
        <taxon>Mucoraceae</taxon>
        <taxon>Mucor</taxon>
    </lineage>
</organism>
<evidence type="ECO:0000313" key="7">
    <source>
        <dbReference type="Proteomes" id="UP000650833"/>
    </source>
</evidence>
<reference evidence="6" key="1">
    <citation type="submission" date="2020-12" db="EMBL/GenBank/DDBJ databases">
        <title>Metabolic potential, ecology and presence of endohyphal bacteria is reflected in genomic diversity of Mucoromycotina.</title>
        <authorList>
            <person name="Muszewska A."/>
            <person name="Okrasinska A."/>
            <person name="Steczkiewicz K."/>
            <person name="Drgas O."/>
            <person name="Orlowska M."/>
            <person name="Perlinska-Lenart U."/>
            <person name="Aleksandrzak-Piekarczyk T."/>
            <person name="Szatraj K."/>
            <person name="Zielenkiewicz U."/>
            <person name="Pilsyk S."/>
            <person name="Malc E."/>
            <person name="Mieczkowski P."/>
            <person name="Kruszewska J.S."/>
            <person name="Biernat P."/>
            <person name="Pawlowska J."/>
        </authorList>
    </citation>
    <scope>NUCLEOTIDE SEQUENCE</scope>
    <source>
        <strain evidence="6">CBS 226.32</strain>
    </source>
</reference>